<evidence type="ECO:0000313" key="7">
    <source>
        <dbReference type="Proteomes" id="UP001497480"/>
    </source>
</evidence>
<keyword evidence="3" id="KW-0863">Zinc-finger</keyword>
<protein>
    <submittedName>
        <fullName evidence="6">Uncharacterized protein</fullName>
    </submittedName>
</protein>
<dbReference type="AlphaFoldDB" id="A0AAV1XI94"/>
<evidence type="ECO:0000256" key="2">
    <source>
        <dbReference type="ARBA" id="ARBA00022723"/>
    </source>
</evidence>
<dbReference type="GO" id="GO:0008270">
    <property type="term" value="F:zinc ion binding"/>
    <property type="evidence" value="ECO:0007669"/>
    <property type="project" value="UniProtKB-KW"/>
</dbReference>
<evidence type="ECO:0000256" key="5">
    <source>
        <dbReference type="ARBA" id="ARBA00023242"/>
    </source>
</evidence>
<dbReference type="PANTHER" id="PTHR46481:SF10">
    <property type="entry name" value="ZINC FINGER BED DOMAIN-CONTAINING PROTEIN 39"/>
    <property type="match status" value="1"/>
</dbReference>
<keyword evidence="2" id="KW-0479">Metal-binding</keyword>
<evidence type="ECO:0000256" key="3">
    <source>
        <dbReference type="ARBA" id="ARBA00022771"/>
    </source>
</evidence>
<dbReference type="EMBL" id="CAXHTB010000015">
    <property type="protein sequence ID" value="CAL0321299.1"/>
    <property type="molecule type" value="Genomic_DNA"/>
</dbReference>
<keyword evidence="5" id="KW-0539">Nucleus</keyword>
<keyword evidence="4" id="KW-0862">Zinc</keyword>
<dbReference type="PANTHER" id="PTHR46481">
    <property type="entry name" value="ZINC FINGER BED DOMAIN-CONTAINING PROTEIN 4"/>
    <property type="match status" value="1"/>
</dbReference>
<evidence type="ECO:0000256" key="4">
    <source>
        <dbReference type="ARBA" id="ARBA00022833"/>
    </source>
</evidence>
<dbReference type="InterPro" id="IPR012337">
    <property type="entry name" value="RNaseH-like_sf"/>
</dbReference>
<dbReference type="Proteomes" id="UP001497480">
    <property type="component" value="Unassembled WGS sequence"/>
</dbReference>
<keyword evidence="7" id="KW-1185">Reference proteome</keyword>
<proteinExistence type="predicted"/>
<reference evidence="6 7" key="1">
    <citation type="submission" date="2024-03" db="EMBL/GenBank/DDBJ databases">
        <authorList>
            <person name="Martinez-Hernandez J."/>
        </authorList>
    </citation>
    <scope>NUCLEOTIDE SEQUENCE [LARGE SCALE GENOMIC DNA]</scope>
</reference>
<sequence length="151" mass="17417">MRPTYTIEGYLYLSADYIETNYKLNSQTLNFCHMSLPHIGPKMCATVLEFLKGGEIDKKICCLTLDTISENDTMVRILKIKLTHEDNGLVGKYFLVRCYARPLEYIVQDIMKVSRDTLQKIEENIKYVKDSEIRKIAFMKCIAKCGSLIDS</sequence>
<dbReference type="SUPFAM" id="SSF53098">
    <property type="entry name" value="Ribonuclease H-like"/>
    <property type="match status" value="1"/>
</dbReference>
<name>A0AAV1XI94_LUPLU</name>
<dbReference type="InterPro" id="IPR052035">
    <property type="entry name" value="ZnF_BED_domain_contain"/>
</dbReference>
<evidence type="ECO:0000313" key="6">
    <source>
        <dbReference type="EMBL" id="CAL0321299.1"/>
    </source>
</evidence>
<gene>
    <name evidence="6" type="ORF">LLUT_LOCUS22359</name>
</gene>
<comment type="subcellular location">
    <subcellularLocation>
        <location evidence="1">Nucleus</location>
    </subcellularLocation>
</comment>
<accession>A0AAV1XI94</accession>
<organism evidence="6 7">
    <name type="scientific">Lupinus luteus</name>
    <name type="common">European yellow lupine</name>
    <dbReference type="NCBI Taxonomy" id="3873"/>
    <lineage>
        <taxon>Eukaryota</taxon>
        <taxon>Viridiplantae</taxon>
        <taxon>Streptophyta</taxon>
        <taxon>Embryophyta</taxon>
        <taxon>Tracheophyta</taxon>
        <taxon>Spermatophyta</taxon>
        <taxon>Magnoliopsida</taxon>
        <taxon>eudicotyledons</taxon>
        <taxon>Gunneridae</taxon>
        <taxon>Pentapetalae</taxon>
        <taxon>rosids</taxon>
        <taxon>fabids</taxon>
        <taxon>Fabales</taxon>
        <taxon>Fabaceae</taxon>
        <taxon>Papilionoideae</taxon>
        <taxon>50 kb inversion clade</taxon>
        <taxon>genistoids sensu lato</taxon>
        <taxon>core genistoids</taxon>
        <taxon>Genisteae</taxon>
        <taxon>Lupinus</taxon>
    </lineage>
</organism>
<comment type="caution">
    <text evidence="6">The sequence shown here is derived from an EMBL/GenBank/DDBJ whole genome shotgun (WGS) entry which is preliminary data.</text>
</comment>
<dbReference type="GO" id="GO:0005634">
    <property type="term" value="C:nucleus"/>
    <property type="evidence" value="ECO:0007669"/>
    <property type="project" value="UniProtKB-SubCell"/>
</dbReference>
<evidence type="ECO:0000256" key="1">
    <source>
        <dbReference type="ARBA" id="ARBA00004123"/>
    </source>
</evidence>